<evidence type="ECO:0000259" key="15">
    <source>
        <dbReference type="Pfam" id="PF00593"/>
    </source>
</evidence>
<keyword evidence="8 12" id="KW-0798">TonB box</keyword>
<dbReference type="InterPro" id="IPR036942">
    <property type="entry name" value="Beta-barrel_TonB_sf"/>
</dbReference>
<evidence type="ECO:0000256" key="9">
    <source>
        <dbReference type="ARBA" id="ARBA00023136"/>
    </source>
</evidence>
<evidence type="ECO:0000259" key="16">
    <source>
        <dbReference type="Pfam" id="PF07715"/>
    </source>
</evidence>
<dbReference type="InterPro" id="IPR000531">
    <property type="entry name" value="Beta-barrel_TonB"/>
</dbReference>
<evidence type="ECO:0000256" key="13">
    <source>
        <dbReference type="SAM" id="MobiDB-lite"/>
    </source>
</evidence>
<evidence type="ECO:0000256" key="12">
    <source>
        <dbReference type="RuleBase" id="RU003357"/>
    </source>
</evidence>
<dbReference type="InterPro" id="IPR012910">
    <property type="entry name" value="Plug_dom"/>
</dbReference>
<dbReference type="PATRIC" id="fig|579138.3.peg.1139"/>
<keyword evidence="10 11" id="KW-0998">Cell outer membrane</keyword>
<evidence type="ECO:0000313" key="18">
    <source>
        <dbReference type="Proteomes" id="UP000000491"/>
    </source>
</evidence>
<keyword evidence="17" id="KW-0675">Receptor</keyword>
<evidence type="ECO:0000256" key="14">
    <source>
        <dbReference type="SAM" id="SignalP"/>
    </source>
</evidence>
<feature type="domain" description="TonB-dependent receptor-like beta-barrel" evidence="15">
    <location>
        <begin position="266"/>
        <end position="742"/>
    </location>
</feature>
<feature type="region of interest" description="Disordered" evidence="13">
    <location>
        <begin position="40"/>
        <end position="62"/>
    </location>
</feature>
<keyword evidence="14" id="KW-0732">Signal</keyword>
<comment type="similarity">
    <text evidence="11 12">Belongs to the TonB-dependent receptor family.</text>
</comment>
<evidence type="ECO:0000256" key="3">
    <source>
        <dbReference type="ARBA" id="ARBA00022452"/>
    </source>
</evidence>
<keyword evidence="9 11" id="KW-0472">Membrane</keyword>
<dbReference type="SUPFAM" id="SSF56935">
    <property type="entry name" value="Porins"/>
    <property type="match status" value="1"/>
</dbReference>
<dbReference type="eggNOG" id="COG4771">
    <property type="taxonomic scope" value="Bacteria"/>
</dbReference>
<feature type="domain" description="TonB-dependent receptor plug" evidence="16">
    <location>
        <begin position="79"/>
        <end position="186"/>
    </location>
</feature>
<dbReference type="PANTHER" id="PTHR32552:SF81">
    <property type="entry name" value="TONB-DEPENDENT OUTER MEMBRANE RECEPTOR"/>
    <property type="match status" value="1"/>
</dbReference>
<keyword evidence="7" id="KW-0406">Ion transport</keyword>
<evidence type="ECO:0000313" key="17">
    <source>
        <dbReference type="EMBL" id="AEI37971.1"/>
    </source>
</evidence>
<dbReference type="Gene3D" id="2.40.170.20">
    <property type="entry name" value="TonB-dependent receptor, beta-barrel domain"/>
    <property type="match status" value="1"/>
</dbReference>
<reference evidence="17 18" key="1">
    <citation type="journal article" date="2011" name="J. Bacteriol.">
        <title>Genome sequence of the ethanol-producing Zymomonas mobilis subsp. pomaceae lectotype strain ATCC 29192.</title>
        <authorList>
            <person name="Kouvelis V.N."/>
            <person name="Davenport K.W."/>
            <person name="Brettin T.S."/>
            <person name="Bruce D."/>
            <person name="Detter C."/>
            <person name="Han C.S."/>
            <person name="Nolan M."/>
            <person name="Tapia R."/>
            <person name="Damoulaki A."/>
            <person name="Kyrpides N.C."/>
            <person name="Typas M.A."/>
            <person name="Pappas K.M."/>
        </authorList>
    </citation>
    <scope>NUCLEOTIDE SEQUENCE [LARGE SCALE GENOMIC DNA]</scope>
    <source>
        <strain evidence="18">ATCC 29192 / DSM 22645 / JCM 10191 / CCUG 17912 / NBRC 13757 / NCIMB 11200 / NRRL B-4491 / Barker I</strain>
    </source>
</reference>
<feature type="chain" id="PRO_5003376443" evidence="14">
    <location>
        <begin position="24"/>
        <end position="779"/>
    </location>
</feature>
<evidence type="ECO:0000256" key="4">
    <source>
        <dbReference type="ARBA" id="ARBA00022496"/>
    </source>
</evidence>
<protein>
    <submittedName>
        <fullName evidence="17">TonB-dependent receptor</fullName>
    </submittedName>
</protein>
<name>F8ETE6_ZYMMT</name>
<dbReference type="EMBL" id="CP002865">
    <property type="protein sequence ID" value="AEI37971.1"/>
    <property type="molecule type" value="Genomic_DNA"/>
</dbReference>
<dbReference type="KEGG" id="zmp:Zymop_1075"/>
<dbReference type="Pfam" id="PF07715">
    <property type="entry name" value="Plug"/>
    <property type="match status" value="1"/>
</dbReference>
<evidence type="ECO:0000256" key="1">
    <source>
        <dbReference type="ARBA" id="ARBA00004571"/>
    </source>
</evidence>
<dbReference type="AlphaFoldDB" id="F8ETE6"/>
<comment type="subcellular location">
    <subcellularLocation>
        <location evidence="1 11">Cell outer membrane</location>
        <topology evidence="1 11">Multi-pass membrane protein</topology>
    </subcellularLocation>
</comment>
<dbReference type="Proteomes" id="UP000000491">
    <property type="component" value="Chromosome"/>
</dbReference>
<organism evidence="17 18">
    <name type="scientific">Zymomonas mobilis subsp. pomaceae (strain ATCC 29192 / DSM 22645 / JCM 10191 / CCUG 17912 / NBRC 13757 / NCIMB 11200 / NRRL B-4491 / Barker I)</name>
    <dbReference type="NCBI Taxonomy" id="579138"/>
    <lineage>
        <taxon>Bacteria</taxon>
        <taxon>Pseudomonadati</taxon>
        <taxon>Pseudomonadota</taxon>
        <taxon>Alphaproteobacteria</taxon>
        <taxon>Sphingomonadales</taxon>
        <taxon>Zymomonadaceae</taxon>
        <taxon>Zymomonas</taxon>
    </lineage>
</organism>
<evidence type="ECO:0000256" key="8">
    <source>
        <dbReference type="ARBA" id="ARBA00023077"/>
    </source>
</evidence>
<dbReference type="Pfam" id="PF00593">
    <property type="entry name" value="TonB_dep_Rec_b-barrel"/>
    <property type="match status" value="1"/>
</dbReference>
<dbReference type="STRING" id="579138.Zymop_1075"/>
<dbReference type="HOGENOM" id="CLU_008287_15_0_5"/>
<dbReference type="GO" id="GO:0009279">
    <property type="term" value="C:cell outer membrane"/>
    <property type="evidence" value="ECO:0007669"/>
    <property type="project" value="UniProtKB-SubCell"/>
</dbReference>
<dbReference type="GO" id="GO:0006826">
    <property type="term" value="P:iron ion transport"/>
    <property type="evidence" value="ECO:0007669"/>
    <property type="project" value="UniProtKB-KW"/>
</dbReference>
<dbReference type="PANTHER" id="PTHR32552">
    <property type="entry name" value="FERRICHROME IRON RECEPTOR-RELATED"/>
    <property type="match status" value="1"/>
</dbReference>
<keyword evidence="2 11" id="KW-0813">Transport</keyword>
<keyword evidence="5 11" id="KW-0812">Transmembrane</keyword>
<dbReference type="RefSeq" id="WP_013934366.1">
    <property type="nucleotide sequence ID" value="NC_015709.1"/>
</dbReference>
<evidence type="ECO:0000256" key="5">
    <source>
        <dbReference type="ARBA" id="ARBA00022692"/>
    </source>
</evidence>
<keyword evidence="6" id="KW-0408">Iron</keyword>
<keyword evidence="3 11" id="KW-1134">Transmembrane beta strand</keyword>
<proteinExistence type="inferred from homology"/>
<keyword evidence="4" id="KW-0410">Iron transport</keyword>
<gene>
    <name evidence="17" type="ordered locus">Zymop_1075</name>
</gene>
<dbReference type="InterPro" id="IPR039426">
    <property type="entry name" value="TonB-dep_rcpt-like"/>
</dbReference>
<evidence type="ECO:0000256" key="11">
    <source>
        <dbReference type="PROSITE-ProRule" id="PRU01360"/>
    </source>
</evidence>
<evidence type="ECO:0000256" key="2">
    <source>
        <dbReference type="ARBA" id="ARBA00022448"/>
    </source>
</evidence>
<evidence type="ECO:0000256" key="7">
    <source>
        <dbReference type="ARBA" id="ARBA00023065"/>
    </source>
</evidence>
<evidence type="ECO:0000256" key="6">
    <source>
        <dbReference type="ARBA" id="ARBA00023004"/>
    </source>
</evidence>
<dbReference type="PROSITE" id="PS52016">
    <property type="entry name" value="TONB_DEPENDENT_REC_3"/>
    <property type="match status" value="1"/>
</dbReference>
<feature type="signal peptide" evidence="14">
    <location>
        <begin position="1"/>
        <end position="23"/>
    </location>
</feature>
<accession>F8ETE6</accession>
<sequence length="779" mass="85841">MRIKRAIISRVTLTMLLAAPAYAEDQIFKANQTSQPLTKTDKAITNTLPSDKSDKTLSSENTDSKALTITAKRRFEYLQKVPIAETLLTRDQALKVNIHDIPAMFQFIPSANFRTDAATKNRAVFIRGIGTISASPGAEPAVSTMIDGVVMARTGQATVDLYDLDHLEVLKGPQGTAFGKNASAGVINITTSQPTKEFHGYGDISYFSGNEYRISGGVSGTLIPDKLIANASFLFGNYDGNVHNIYLNKMVNGYEHRGGRTKFVWTPNDTTTVTLGLDYMYSNDNAPNGIFTSTSQVAYPTGIATHSAALEAALKAEGITPSKYNTTISNDAMTRSIDHNGGASITIDQDLGGGYNLTSISAYRRWRSLATVDYDELTQAYPGLPSSIDHETVNFWQASEELRIASPKGHFFDYVAGFFYMHGNDFETYTRSYDAVSGSPPLSAFGAGRFTTTTNNYAIFGEGHLNFTKKFRAILGLRLMRDDISYNFNRQSTSSVSVSGIRPSFASSGSTANNGYTDRIGLQYDITRDIHSYFTYAHGYTGPAFNVFFNMAATDTAALKPETNDTYEIGLKTDLWDHRITANFAAFIENFSNYQATLLKQVAGGRITPLVNAGTVSSKGVEGDITVRPIRSLTLGGNFAYTHAVVDHFDCAADAPASCNIDGKTLPFSPRWKFVFSANYIKDITDRLTFSVGSNYTWQSRTQYSLTETPDTVQESYGIWNMNTSIEDKKNKLRLTLIIRNIMNKHYASFMTYGDFAGTVNFIPRDYGRYGGFTIHKDF</sequence>
<feature type="compositionally biased region" description="Polar residues" evidence="13">
    <location>
        <begin position="40"/>
        <end position="50"/>
    </location>
</feature>
<evidence type="ECO:0000256" key="10">
    <source>
        <dbReference type="ARBA" id="ARBA00023237"/>
    </source>
</evidence>